<protein>
    <submittedName>
        <fullName evidence="1">Inactive ubiquitin carboxyl-terminal hydrolase 54</fullName>
    </submittedName>
</protein>
<dbReference type="Proteomes" id="UP000265520">
    <property type="component" value="Unassembled WGS sequence"/>
</dbReference>
<name>A0A392MKN2_9FABA</name>
<comment type="caution">
    <text evidence="1">The sequence shown here is derived from an EMBL/GenBank/DDBJ whole genome shotgun (WGS) entry which is preliminary data.</text>
</comment>
<keyword evidence="2" id="KW-1185">Reference proteome</keyword>
<accession>A0A392MKN2</accession>
<keyword evidence="1" id="KW-0378">Hydrolase</keyword>
<organism evidence="1 2">
    <name type="scientific">Trifolium medium</name>
    <dbReference type="NCBI Taxonomy" id="97028"/>
    <lineage>
        <taxon>Eukaryota</taxon>
        <taxon>Viridiplantae</taxon>
        <taxon>Streptophyta</taxon>
        <taxon>Embryophyta</taxon>
        <taxon>Tracheophyta</taxon>
        <taxon>Spermatophyta</taxon>
        <taxon>Magnoliopsida</taxon>
        <taxon>eudicotyledons</taxon>
        <taxon>Gunneridae</taxon>
        <taxon>Pentapetalae</taxon>
        <taxon>rosids</taxon>
        <taxon>fabids</taxon>
        <taxon>Fabales</taxon>
        <taxon>Fabaceae</taxon>
        <taxon>Papilionoideae</taxon>
        <taxon>50 kb inversion clade</taxon>
        <taxon>NPAAA clade</taxon>
        <taxon>Hologalegina</taxon>
        <taxon>IRL clade</taxon>
        <taxon>Trifolieae</taxon>
        <taxon>Trifolium</taxon>
    </lineage>
</organism>
<reference evidence="1 2" key="1">
    <citation type="journal article" date="2018" name="Front. Plant Sci.">
        <title>Red Clover (Trifolium pratense) and Zigzag Clover (T. medium) - A Picture of Genomic Similarities and Differences.</title>
        <authorList>
            <person name="Dluhosova J."/>
            <person name="Istvanek J."/>
            <person name="Nedelnik J."/>
            <person name="Repkova J."/>
        </authorList>
    </citation>
    <scope>NUCLEOTIDE SEQUENCE [LARGE SCALE GENOMIC DNA]</scope>
    <source>
        <strain evidence="2">cv. 10/8</strain>
        <tissue evidence="1">Leaf</tissue>
    </source>
</reference>
<proteinExistence type="predicted"/>
<sequence length="51" mass="5639">MCCCLNIPSVLENNGAKVMKELPVEDEEEERFQADLKMAVRQSLGRASLAA</sequence>
<gene>
    <name evidence="1" type="ORF">A2U01_0007684</name>
</gene>
<dbReference type="GO" id="GO:0016787">
    <property type="term" value="F:hydrolase activity"/>
    <property type="evidence" value="ECO:0007669"/>
    <property type="project" value="UniProtKB-KW"/>
</dbReference>
<dbReference type="EMBL" id="LXQA010011009">
    <property type="protein sequence ID" value="MCH86824.1"/>
    <property type="molecule type" value="Genomic_DNA"/>
</dbReference>
<dbReference type="AlphaFoldDB" id="A0A392MKN2"/>
<evidence type="ECO:0000313" key="1">
    <source>
        <dbReference type="EMBL" id="MCH86824.1"/>
    </source>
</evidence>
<evidence type="ECO:0000313" key="2">
    <source>
        <dbReference type="Proteomes" id="UP000265520"/>
    </source>
</evidence>